<name>A0AAV4LHS7_9BACL</name>
<protein>
    <submittedName>
        <fullName evidence="1">Uncharacterized protein</fullName>
    </submittedName>
</protein>
<dbReference type="RefSeq" id="WP_282200333.1">
    <property type="nucleotide sequence ID" value="NZ_BOQE01000001.1"/>
</dbReference>
<comment type="caution">
    <text evidence="1">The sequence shown here is derived from an EMBL/GenBank/DDBJ whole genome shotgun (WGS) entry which is preliminary data.</text>
</comment>
<dbReference type="Proteomes" id="UP001057291">
    <property type="component" value="Unassembled WGS sequence"/>
</dbReference>
<proteinExistence type="predicted"/>
<sequence length="172" mass="19722">MYETFIKQFIDIMDEQAPVTIVRNRMEMPLGSVCAEQSTWIHARLDLLDDASPYVDVVMTPQNEQVQVGYIVHLPSNDEMTDEQLVRNTQQMDHIDSISVVQPIKGSKTDWYVIKGHMDVQLADEQNNMNSLTHELSNQIVSVMRSTGYDHLNADPDPEEDEIVTWNTEKTV</sequence>
<evidence type="ECO:0000313" key="1">
    <source>
        <dbReference type="EMBL" id="GIM47340.1"/>
    </source>
</evidence>
<dbReference type="AlphaFoldDB" id="A0AAV4LHS7"/>
<accession>A0AAV4LHS7</accession>
<evidence type="ECO:0000313" key="2">
    <source>
        <dbReference type="Proteomes" id="UP001057291"/>
    </source>
</evidence>
<organism evidence="1 2">
    <name type="scientific">Collibacillus ludicampi</name>
    <dbReference type="NCBI Taxonomy" id="2771369"/>
    <lineage>
        <taxon>Bacteria</taxon>
        <taxon>Bacillati</taxon>
        <taxon>Bacillota</taxon>
        <taxon>Bacilli</taxon>
        <taxon>Bacillales</taxon>
        <taxon>Alicyclobacillaceae</taxon>
        <taxon>Collibacillus</taxon>
    </lineage>
</organism>
<keyword evidence="2" id="KW-1185">Reference proteome</keyword>
<gene>
    <name evidence="1" type="ORF">DNHGIG_28890</name>
</gene>
<reference evidence="1" key="1">
    <citation type="journal article" date="2023" name="Int. J. Syst. Evol. Microbiol.">
        <title>Collibacillus ludicampi gen. nov., sp. nov., a new soil bacterium of the family Alicyclobacillaceae.</title>
        <authorList>
            <person name="Jojima T."/>
            <person name="Ioku Y."/>
            <person name="Fukuta Y."/>
            <person name="Shirasaka N."/>
            <person name="Matsumura Y."/>
            <person name="Mori M."/>
        </authorList>
    </citation>
    <scope>NUCLEOTIDE SEQUENCE</scope>
    <source>
        <strain evidence="1">TP075</strain>
    </source>
</reference>
<dbReference type="EMBL" id="BOQE01000001">
    <property type="protein sequence ID" value="GIM47340.1"/>
    <property type="molecule type" value="Genomic_DNA"/>
</dbReference>